<protein>
    <submittedName>
        <fullName evidence="1">Nephrocystin-3</fullName>
    </submittedName>
</protein>
<dbReference type="InterPro" id="IPR027417">
    <property type="entry name" value="P-loop_NTPase"/>
</dbReference>
<dbReference type="OrthoDB" id="626167at2759"/>
<comment type="caution">
    <text evidence="1">The sequence shown here is derived from an EMBL/GenBank/DDBJ whole genome shotgun (WGS) entry which is preliminary data.</text>
</comment>
<organism evidence="1 2">
    <name type="scientific">Trichoderma asperellum</name>
    <name type="common">Filamentous fungus</name>
    <dbReference type="NCBI Taxonomy" id="101201"/>
    <lineage>
        <taxon>Eukaryota</taxon>
        <taxon>Fungi</taxon>
        <taxon>Dikarya</taxon>
        <taxon>Ascomycota</taxon>
        <taxon>Pezizomycotina</taxon>
        <taxon>Sordariomycetes</taxon>
        <taxon>Hypocreomycetidae</taxon>
        <taxon>Hypocreales</taxon>
        <taxon>Hypocreaceae</taxon>
        <taxon>Trichoderma</taxon>
    </lineage>
</organism>
<dbReference type="SUPFAM" id="SSF48452">
    <property type="entry name" value="TPR-like"/>
    <property type="match status" value="2"/>
</dbReference>
<name>A0A6V8QJM1_TRIAP</name>
<evidence type="ECO:0000313" key="2">
    <source>
        <dbReference type="Proteomes" id="UP000517252"/>
    </source>
</evidence>
<accession>A0A6V8QJM1</accession>
<dbReference type="Pfam" id="PF13374">
    <property type="entry name" value="TPR_10"/>
    <property type="match status" value="1"/>
</dbReference>
<dbReference type="Gene3D" id="1.25.40.10">
    <property type="entry name" value="Tetratricopeptide repeat domain"/>
    <property type="match status" value="2"/>
</dbReference>
<evidence type="ECO:0000313" key="1">
    <source>
        <dbReference type="EMBL" id="GFP52362.1"/>
    </source>
</evidence>
<proteinExistence type="predicted"/>
<dbReference type="PANTHER" id="PTHR46082">
    <property type="entry name" value="ATP/GTP-BINDING PROTEIN-RELATED"/>
    <property type="match status" value="1"/>
</dbReference>
<dbReference type="InterPro" id="IPR011990">
    <property type="entry name" value="TPR-like_helical_dom_sf"/>
</dbReference>
<dbReference type="Proteomes" id="UP000517252">
    <property type="component" value="Unassembled WGS sequence"/>
</dbReference>
<dbReference type="EMBL" id="BLZH01000001">
    <property type="protein sequence ID" value="GFP52362.1"/>
    <property type="molecule type" value="Genomic_DNA"/>
</dbReference>
<dbReference type="PANTHER" id="PTHR46082:SF6">
    <property type="entry name" value="AAA+ ATPASE DOMAIN-CONTAINING PROTEIN-RELATED"/>
    <property type="match status" value="1"/>
</dbReference>
<dbReference type="Pfam" id="PF13424">
    <property type="entry name" value="TPR_12"/>
    <property type="match status" value="1"/>
</dbReference>
<dbReference type="InterPro" id="IPR053137">
    <property type="entry name" value="NLR-like"/>
</dbReference>
<dbReference type="AlphaFoldDB" id="A0A6V8QJM1"/>
<gene>
    <name evidence="1" type="ORF">TASIC1_0001051400</name>
</gene>
<reference evidence="1 2" key="1">
    <citation type="submission" date="2020-07" db="EMBL/GenBank/DDBJ databases">
        <title>Trichoderma asperellum IC-1 whole genome shotgun sequence.</title>
        <authorList>
            <person name="Kanamasa S."/>
            <person name="Takahashi H."/>
        </authorList>
    </citation>
    <scope>NUCLEOTIDE SEQUENCE [LARGE SCALE GENOMIC DNA]</scope>
    <source>
        <strain evidence="1 2">IC-1</strain>
    </source>
</reference>
<dbReference type="SUPFAM" id="SSF52540">
    <property type="entry name" value="P-loop containing nucleoside triphosphate hydrolases"/>
    <property type="match status" value="1"/>
</dbReference>
<dbReference type="Gene3D" id="3.40.50.300">
    <property type="entry name" value="P-loop containing nucleotide triphosphate hydrolases"/>
    <property type="match status" value="1"/>
</dbReference>
<sequence>MEVERFQTHIRSITGNQLGDYVTINQGDVHYYHAAAPSQPRTPIQSIPYLRNKEFVNRPGVVDKLQDLLVHDSESFNDAALWGLGGSGKTQIALEYAYRRCENPQCSVFWVHADTRAAFVHGYRQIAELFGLQGILDGQESDLLRAVSNRIQSEPEWLLVLDNADDLSLFGVGGIQEGSTNLFDFVPKTTAAGTTGSVLWTSRDGQVAGSLVRPLRKAVQIPHMTSMEARELLAMARGRDFEDGSNDDIKDEDQDTEKLLEELQWLPLGISQAGAYMRRTETTVREYLALLSNNEERWPLLKNEQVDIYRETSVSNSVLKIWSISIARVEQENFLASELLRVMAYFDNRDIPYDMVEDAARYVSTARLKSVDVKRAIVRLKEFSFIKLREEANGGQSYEMHKLVQEATQYAVSAGQQMDQDDCSKRSTTNFARIAIQVVDNLFPNPQKEHAMRGGIGMMEEAEKVPDLLKRSEKYFAHVIKVADWAEISNEEKTLCVLLSRVSRYLNSLRRWKDKELVDIRILALRSRLFGPDHVDTIRSEKMMSKNYYKQNRFSEALEIEKRVFTKLKSALGERNWYTVESMHNMADIMCRLRQFQEAEKMQVDAIKLLGNVMDGRAEMLMVDCLHCLARAYYGQQKFDKVEEACVRSLQYCRDNLGGVGCHWYVSAAARTLKFRGQVLVIRGYLRSQATTMMEGIVEEICRRIQRQTHLHEVPRTELLVSMKAAVYKYVEAIDMQERVVEFYCKTFGENYHLTMAAMQLLARLLHNLCRYDEAAPIQIKVVKFFRDAVGEEHPLTLDNMVGLATIYRGQGRFSESEDIEKKVHLLYSKILDTCFKVFASYSR</sequence>